<organism evidence="2 3">
    <name type="scientific">Nothophoma quercina</name>
    <dbReference type="NCBI Taxonomy" id="749835"/>
    <lineage>
        <taxon>Eukaryota</taxon>
        <taxon>Fungi</taxon>
        <taxon>Dikarya</taxon>
        <taxon>Ascomycota</taxon>
        <taxon>Pezizomycotina</taxon>
        <taxon>Dothideomycetes</taxon>
        <taxon>Pleosporomycetidae</taxon>
        <taxon>Pleosporales</taxon>
        <taxon>Pleosporineae</taxon>
        <taxon>Didymellaceae</taxon>
        <taxon>Nothophoma</taxon>
    </lineage>
</organism>
<gene>
    <name evidence="2" type="ORF">SLS59_000711</name>
</gene>
<feature type="compositionally biased region" description="Basic and acidic residues" evidence="1">
    <location>
        <begin position="555"/>
        <end position="571"/>
    </location>
</feature>
<sequence length="884" mass="98445">MLALERRLREILDDEPFTQAPYEQDPESQHDPNNRFCCIFISDFFTQNKSLVYYIKGTRNTERFYGGMTGMQAFNGAVLFAVTAHDFANVLQPTKFRPKKLAKTSMPIETTKWRYIYDTGHLAWGKSGIDLDKYAKKMESRHDGAGPGGRGGFHSDSGKDNGDTNQDTRNPRGRTQNRTQPMSEKKRGKMKAVDQEVRCRGPKNGVMCSEAGEKCAIIKDDGFSESDTESGSDEDWSEPQIVDESTILEAYQVTKQLDTIDDIWNALKTNSVSGDLNMSDSRQDSVVDWLPEEVAYLARREEEFEQKLAVMAPADRDAKSIAELGRLESRIAAGRVLLVQKVANEWFQEWKVNCEQSLREDLCELYVPGTDKHEIESGLKDEIMLLIRDNTHGFDGTLDKAELENIADLAENMALKGGKLVEIPTCRINDVSPKECVASRDLNNFLANQNKDYISRLADTCFKHDVQVWKLSSTEQEALPIKNLSGHQQSRRTPPSQTLGKRLHVGEAEPGLPKKQRTGSPGSQRPSILDEIPEAAQDRLPPWVPGMDLSSQQSEARRPQQEVKATVHERPPTAPGAYSLEVHYRMVTDEAQTRAEASGQCQNSEGRRSLRRRAQIIDYKALNDGTDPLATARKPDQTNEHKNQLEVEEQTPAGQQQHQQPALSAGVLASNPSRAHTPAPSAKNNDAWQGDAIPGAGQEWESNVQQARAITQKNTEHETDQLFAKRRQVTELPFIPVYIHDRELPELIPDAPPLNPDPFKGPDARSMVEDPSSSDHAARQGSPSPILAEVYMDSVGPFLNAPDPSTWPLRFSPPSAEKEEILEDRWVSPARPQTQTFGVPDTGGPSLRQAVEYGTIRPGQKLVYGGSSTMPPPLLPPRAESSTG</sequence>
<dbReference type="EMBL" id="JAKIXB020000002">
    <property type="protein sequence ID" value="KAL1611074.1"/>
    <property type="molecule type" value="Genomic_DNA"/>
</dbReference>
<name>A0ABR3S316_9PLEO</name>
<feature type="compositionally biased region" description="Polar residues" evidence="1">
    <location>
        <begin position="163"/>
        <end position="182"/>
    </location>
</feature>
<feature type="region of interest" description="Disordered" evidence="1">
    <location>
        <begin position="748"/>
        <end position="782"/>
    </location>
</feature>
<comment type="caution">
    <text evidence="2">The sequence shown here is derived from an EMBL/GenBank/DDBJ whole genome shotgun (WGS) entry which is preliminary data.</text>
</comment>
<evidence type="ECO:0000313" key="3">
    <source>
        <dbReference type="Proteomes" id="UP001521222"/>
    </source>
</evidence>
<feature type="compositionally biased region" description="Basic and acidic residues" evidence="1">
    <location>
        <begin position="633"/>
        <end position="645"/>
    </location>
</feature>
<reference evidence="2 3" key="1">
    <citation type="submission" date="2024-02" db="EMBL/GenBank/DDBJ databases">
        <title>De novo assembly and annotation of 12 fungi associated with fruit tree decline syndrome in Ontario, Canada.</title>
        <authorList>
            <person name="Sulman M."/>
            <person name="Ellouze W."/>
            <person name="Ilyukhin E."/>
        </authorList>
    </citation>
    <scope>NUCLEOTIDE SEQUENCE [LARGE SCALE GENOMIC DNA]</scope>
    <source>
        <strain evidence="2 3">M97-236</strain>
    </source>
</reference>
<keyword evidence="3" id="KW-1185">Reference proteome</keyword>
<feature type="region of interest" description="Disordered" evidence="1">
    <location>
        <begin position="619"/>
        <end position="665"/>
    </location>
</feature>
<evidence type="ECO:0000256" key="1">
    <source>
        <dbReference type="SAM" id="MobiDB-lite"/>
    </source>
</evidence>
<feature type="compositionally biased region" description="Polar residues" evidence="1">
    <location>
        <begin position="485"/>
        <end position="499"/>
    </location>
</feature>
<feature type="region of interest" description="Disordered" evidence="1">
    <location>
        <begin position="824"/>
        <end position="848"/>
    </location>
</feature>
<protein>
    <submittedName>
        <fullName evidence="2">Uncharacterized protein</fullName>
    </submittedName>
</protein>
<proteinExistence type="predicted"/>
<feature type="region of interest" description="Disordered" evidence="1">
    <location>
        <begin position="480"/>
        <end position="575"/>
    </location>
</feature>
<dbReference type="Proteomes" id="UP001521222">
    <property type="component" value="Unassembled WGS sequence"/>
</dbReference>
<feature type="region of interest" description="Disordered" evidence="1">
    <location>
        <begin position="862"/>
        <end position="884"/>
    </location>
</feature>
<evidence type="ECO:0000313" key="2">
    <source>
        <dbReference type="EMBL" id="KAL1611074.1"/>
    </source>
</evidence>
<feature type="region of interest" description="Disordered" evidence="1">
    <location>
        <begin position="140"/>
        <end position="196"/>
    </location>
</feature>
<accession>A0ABR3S316</accession>